<evidence type="ECO:0000313" key="1">
    <source>
        <dbReference type="EMBL" id="KAF2023671.1"/>
    </source>
</evidence>
<dbReference type="SUPFAM" id="SSF52540">
    <property type="entry name" value="P-loop containing nucleoside triphosphate hydrolases"/>
    <property type="match status" value="1"/>
</dbReference>
<dbReference type="InterPro" id="IPR027417">
    <property type="entry name" value="P-loop_NTPase"/>
</dbReference>
<dbReference type="EMBL" id="ML978331">
    <property type="protein sequence ID" value="KAF2023671.1"/>
    <property type="molecule type" value="Genomic_DNA"/>
</dbReference>
<dbReference type="OrthoDB" id="2316594at2759"/>
<dbReference type="Gene3D" id="3.40.50.300">
    <property type="entry name" value="P-loop containing nucleotide triphosphate hydrolases"/>
    <property type="match status" value="1"/>
</dbReference>
<organism evidence="1 2">
    <name type="scientific">Setomelanomma holmii</name>
    <dbReference type="NCBI Taxonomy" id="210430"/>
    <lineage>
        <taxon>Eukaryota</taxon>
        <taxon>Fungi</taxon>
        <taxon>Dikarya</taxon>
        <taxon>Ascomycota</taxon>
        <taxon>Pezizomycotina</taxon>
        <taxon>Dothideomycetes</taxon>
        <taxon>Pleosporomycetidae</taxon>
        <taxon>Pleosporales</taxon>
        <taxon>Pleosporineae</taxon>
        <taxon>Phaeosphaeriaceae</taxon>
        <taxon>Setomelanomma</taxon>
    </lineage>
</organism>
<keyword evidence="2" id="KW-1185">Reference proteome</keyword>
<gene>
    <name evidence="1" type="ORF">EK21DRAFT_80342</name>
</gene>
<evidence type="ECO:0000313" key="2">
    <source>
        <dbReference type="Proteomes" id="UP000799777"/>
    </source>
</evidence>
<reference evidence="1" key="1">
    <citation type="journal article" date="2020" name="Stud. Mycol.">
        <title>101 Dothideomycetes genomes: a test case for predicting lifestyles and emergence of pathogens.</title>
        <authorList>
            <person name="Haridas S."/>
            <person name="Albert R."/>
            <person name="Binder M."/>
            <person name="Bloem J."/>
            <person name="Labutti K."/>
            <person name="Salamov A."/>
            <person name="Andreopoulos B."/>
            <person name="Baker S."/>
            <person name="Barry K."/>
            <person name="Bills G."/>
            <person name="Bluhm B."/>
            <person name="Cannon C."/>
            <person name="Castanera R."/>
            <person name="Culley D."/>
            <person name="Daum C."/>
            <person name="Ezra D."/>
            <person name="Gonzalez J."/>
            <person name="Henrissat B."/>
            <person name="Kuo A."/>
            <person name="Liang C."/>
            <person name="Lipzen A."/>
            <person name="Lutzoni F."/>
            <person name="Magnuson J."/>
            <person name="Mondo S."/>
            <person name="Nolan M."/>
            <person name="Ohm R."/>
            <person name="Pangilinan J."/>
            <person name="Park H.-J."/>
            <person name="Ramirez L."/>
            <person name="Alfaro M."/>
            <person name="Sun H."/>
            <person name="Tritt A."/>
            <person name="Yoshinaga Y."/>
            <person name="Zwiers L.-H."/>
            <person name="Turgeon B."/>
            <person name="Goodwin S."/>
            <person name="Spatafora J."/>
            <person name="Crous P."/>
            <person name="Grigoriev I."/>
        </authorList>
    </citation>
    <scope>NUCLEOTIDE SEQUENCE</scope>
    <source>
        <strain evidence="1">CBS 110217</strain>
    </source>
</reference>
<protein>
    <recommendedName>
        <fullName evidence="3">Zona occludens toxin N-terminal domain-containing protein</fullName>
    </recommendedName>
</protein>
<dbReference type="Proteomes" id="UP000799777">
    <property type="component" value="Unassembled WGS sequence"/>
</dbReference>
<proteinExistence type="predicted"/>
<comment type="caution">
    <text evidence="1">The sequence shown here is derived from an EMBL/GenBank/DDBJ whole genome shotgun (WGS) entry which is preliminary data.</text>
</comment>
<evidence type="ECO:0008006" key="3">
    <source>
        <dbReference type="Google" id="ProtNLM"/>
    </source>
</evidence>
<dbReference type="AlphaFoldDB" id="A0A9P4LET9"/>
<sequence>MNSQKSLDVAKRDIEHAPLLSQSLVMQHARDLVPQFGFLGSIHAEDSEMKIFQNTNVPFSTFICGVQGSGKSHTTACMLENALIATPHLGRLQAPVSALVFSYGEFSNGGSGFDVSEAAYLAAANASVSTHRVKKVTVLTSPSNPAIAKFYRAIPGVEVIPFKLKARTLDIGTLLTLMAVNEKSEVPLYMAKVESILRTIATESEDGLFDYNLFKERLTMEYFDPKQTAMLQMRLGLLESFLDTTNLLPEPKYRPGEITIIDLSDPFVTPNTACILFKLGMERFMQSRVQGKMVVLDEAHKYMLNTPGSKILNDYLVTLIRLQRHKGARVIISTQEPTVSTNLIALCSVTVIHCFTSPAWYAALKKHISAMDDDRQMMHQIEGLETGEALVYSPNAVLSKNDDGSLEKATGRLLRLDIRKRITRDGGESIMAV</sequence>
<name>A0A9P4LET9_9PLEO</name>
<accession>A0A9P4LET9</accession>